<evidence type="ECO:0000256" key="3">
    <source>
        <dbReference type="ARBA" id="ARBA00022448"/>
    </source>
</evidence>
<dbReference type="Gene3D" id="1.10.3470.10">
    <property type="entry name" value="ABC transporter involved in vitamin B12 uptake, BtuC"/>
    <property type="match status" value="1"/>
</dbReference>
<dbReference type="STRING" id="1423750.FC89_GL001886"/>
<feature type="transmembrane region" description="Helical" evidence="8">
    <location>
        <begin position="205"/>
        <end position="222"/>
    </location>
</feature>
<dbReference type="GeneID" id="98319678"/>
<dbReference type="SUPFAM" id="SSF81345">
    <property type="entry name" value="ABC transporter involved in vitamin B12 uptake, BtuC"/>
    <property type="match status" value="1"/>
</dbReference>
<name>A0A0R1VQ20_9LACO</name>
<dbReference type="PATRIC" id="fig|1423750.3.peg.1930"/>
<keyword evidence="7 8" id="KW-0472">Membrane</keyword>
<feature type="transmembrane region" description="Helical" evidence="8">
    <location>
        <begin position="159"/>
        <end position="179"/>
    </location>
</feature>
<protein>
    <recommendedName>
        <fullName evidence="11">Iron ABC transporter permease</fullName>
    </recommendedName>
</protein>
<dbReference type="PANTHER" id="PTHR30472">
    <property type="entry name" value="FERRIC ENTEROBACTIN TRANSPORT SYSTEM PERMEASE PROTEIN"/>
    <property type="match status" value="1"/>
</dbReference>
<proteinExistence type="inferred from homology"/>
<dbReference type="Proteomes" id="UP000051451">
    <property type="component" value="Unassembled WGS sequence"/>
</dbReference>
<feature type="transmembrane region" description="Helical" evidence="8">
    <location>
        <begin position="128"/>
        <end position="147"/>
    </location>
</feature>
<evidence type="ECO:0000256" key="8">
    <source>
        <dbReference type="SAM" id="Phobius"/>
    </source>
</evidence>
<comment type="caution">
    <text evidence="9">The sequence shown here is derived from an EMBL/GenBank/DDBJ whole genome shotgun (WGS) entry which is preliminary data.</text>
</comment>
<keyword evidence="6 8" id="KW-1133">Transmembrane helix</keyword>
<evidence type="ECO:0000256" key="5">
    <source>
        <dbReference type="ARBA" id="ARBA00022692"/>
    </source>
</evidence>
<feature type="transmembrane region" description="Helical" evidence="8">
    <location>
        <begin position="248"/>
        <end position="276"/>
    </location>
</feature>
<evidence type="ECO:0008006" key="11">
    <source>
        <dbReference type="Google" id="ProtNLM"/>
    </source>
</evidence>
<dbReference type="CDD" id="cd06550">
    <property type="entry name" value="TM_ABC_iron-siderophores_like"/>
    <property type="match status" value="1"/>
</dbReference>
<dbReference type="InterPro" id="IPR000522">
    <property type="entry name" value="ABC_transptr_permease_BtuC"/>
</dbReference>
<evidence type="ECO:0000256" key="4">
    <source>
        <dbReference type="ARBA" id="ARBA00022475"/>
    </source>
</evidence>
<feature type="transmembrane region" description="Helical" evidence="8">
    <location>
        <begin position="316"/>
        <end position="338"/>
    </location>
</feature>
<dbReference type="AlphaFoldDB" id="A0A0R1VQ20"/>
<organism evidence="9 10">
    <name type="scientific">Liquorilactobacillus ghanensis DSM 18630</name>
    <dbReference type="NCBI Taxonomy" id="1423750"/>
    <lineage>
        <taxon>Bacteria</taxon>
        <taxon>Bacillati</taxon>
        <taxon>Bacillota</taxon>
        <taxon>Bacilli</taxon>
        <taxon>Lactobacillales</taxon>
        <taxon>Lactobacillaceae</taxon>
        <taxon>Liquorilactobacillus</taxon>
    </lineage>
</organism>
<dbReference type="InterPro" id="IPR037294">
    <property type="entry name" value="ABC_BtuC-like"/>
</dbReference>
<evidence type="ECO:0000313" key="10">
    <source>
        <dbReference type="Proteomes" id="UP000051451"/>
    </source>
</evidence>
<dbReference type="OrthoDB" id="9811721at2"/>
<dbReference type="GO" id="GO:0005886">
    <property type="term" value="C:plasma membrane"/>
    <property type="evidence" value="ECO:0007669"/>
    <property type="project" value="UniProtKB-SubCell"/>
</dbReference>
<evidence type="ECO:0000313" key="9">
    <source>
        <dbReference type="EMBL" id="KRM04857.1"/>
    </source>
</evidence>
<feature type="transmembrane region" description="Helical" evidence="8">
    <location>
        <begin position="282"/>
        <end position="304"/>
    </location>
</feature>
<keyword evidence="4" id="KW-1003">Cell membrane</keyword>
<keyword evidence="5 8" id="KW-0812">Transmembrane</keyword>
<comment type="subcellular location">
    <subcellularLocation>
        <location evidence="1">Cell membrane</location>
        <topology evidence="1">Multi-pass membrane protein</topology>
    </subcellularLocation>
</comment>
<dbReference type="GO" id="GO:0033214">
    <property type="term" value="P:siderophore-iron import into cell"/>
    <property type="evidence" value="ECO:0007669"/>
    <property type="project" value="TreeGrafter"/>
</dbReference>
<dbReference type="GO" id="GO:0022857">
    <property type="term" value="F:transmembrane transporter activity"/>
    <property type="evidence" value="ECO:0007669"/>
    <property type="project" value="InterPro"/>
</dbReference>
<sequence>MRKRFAKWYVANFKNYTRHFNKTIFLLLLLILLLVVSIKYGDVKLSWSEIFSTFSGEGSSSTKFILFSLRFPRVFGGLLVGMSFGIGGYIFQKLLHNPLANPNVLGMTSVSSVAAMAVFLFFEASHLFMSAAAVVGSLLTVIIAFGLAKDGDHILQNRFILIGIGIQAMADALISYMMIKADPSDLSTLLQWLSGSLNQIETNQLLVLLIVFLIFSPVLAFLQRDFEQIMLGDEIAQSLGVDVNRIKVILYLISIIYTALATAITGPIAFICFLVGPITDRYFGKTAANFLPAALVGAILVLGADWIGQNVFPVRLPVGVLTGIVGAPVLLVTLINYAKGEIVND</sequence>
<evidence type="ECO:0000256" key="6">
    <source>
        <dbReference type="ARBA" id="ARBA00022989"/>
    </source>
</evidence>
<dbReference type="EMBL" id="AZGB01000025">
    <property type="protein sequence ID" value="KRM04857.1"/>
    <property type="molecule type" value="Genomic_DNA"/>
</dbReference>
<accession>A0A0R1VQ20</accession>
<feature type="transmembrane region" description="Helical" evidence="8">
    <location>
        <begin position="103"/>
        <end position="122"/>
    </location>
</feature>
<evidence type="ECO:0000256" key="2">
    <source>
        <dbReference type="ARBA" id="ARBA00007935"/>
    </source>
</evidence>
<reference evidence="9 10" key="1">
    <citation type="journal article" date="2015" name="Genome Announc.">
        <title>Expanding the biotechnology potential of lactobacilli through comparative genomics of 213 strains and associated genera.</title>
        <authorList>
            <person name="Sun Z."/>
            <person name="Harris H.M."/>
            <person name="McCann A."/>
            <person name="Guo C."/>
            <person name="Argimon S."/>
            <person name="Zhang W."/>
            <person name="Yang X."/>
            <person name="Jeffery I.B."/>
            <person name="Cooney J.C."/>
            <person name="Kagawa T.F."/>
            <person name="Liu W."/>
            <person name="Song Y."/>
            <person name="Salvetti E."/>
            <person name="Wrobel A."/>
            <person name="Rasinkangas P."/>
            <person name="Parkhill J."/>
            <person name="Rea M.C."/>
            <person name="O'Sullivan O."/>
            <person name="Ritari J."/>
            <person name="Douillard F.P."/>
            <person name="Paul Ross R."/>
            <person name="Yang R."/>
            <person name="Briner A.E."/>
            <person name="Felis G.E."/>
            <person name="de Vos W.M."/>
            <person name="Barrangou R."/>
            <person name="Klaenhammer T.R."/>
            <person name="Caufield P.W."/>
            <person name="Cui Y."/>
            <person name="Zhang H."/>
            <person name="O'Toole P.W."/>
        </authorList>
    </citation>
    <scope>NUCLEOTIDE SEQUENCE [LARGE SCALE GENOMIC DNA]</scope>
    <source>
        <strain evidence="9 10">DSM 18630</strain>
    </source>
</reference>
<comment type="similarity">
    <text evidence="2">Belongs to the binding-protein-dependent transport system permease family. FecCD subfamily.</text>
</comment>
<dbReference type="PANTHER" id="PTHR30472:SF24">
    <property type="entry name" value="FERRIC ENTEROBACTIN TRANSPORT SYSTEM PERMEASE PROTEIN FEPG"/>
    <property type="match status" value="1"/>
</dbReference>
<feature type="transmembrane region" description="Helical" evidence="8">
    <location>
        <begin position="65"/>
        <end position="91"/>
    </location>
</feature>
<keyword evidence="10" id="KW-1185">Reference proteome</keyword>
<gene>
    <name evidence="9" type="ORF">FC89_GL001886</name>
</gene>
<dbReference type="Pfam" id="PF01032">
    <property type="entry name" value="FecCD"/>
    <property type="match status" value="1"/>
</dbReference>
<keyword evidence="3" id="KW-0813">Transport</keyword>
<evidence type="ECO:0000256" key="7">
    <source>
        <dbReference type="ARBA" id="ARBA00023136"/>
    </source>
</evidence>
<dbReference type="RefSeq" id="WP_057872401.1">
    <property type="nucleotide sequence ID" value="NZ_AZGB01000025.1"/>
</dbReference>
<evidence type="ECO:0000256" key="1">
    <source>
        <dbReference type="ARBA" id="ARBA00004651"/>
    </source>
</evidence>